<accession>A0A5M3XFU0</accession>
<dbReference type="Proteomes" id="UP000377595">
    <property type="component" value="Unassembled WGS sequence"/>
</dbReference>
<keyword evidence="2" id="KW-0812">Transmembrane</keyword>
<proteinExistence type="predicted"/>
<feature type="compositionally biased region" description="Low complexity" evidence="1">
    <location>
        <begin position="167"/>
        <end position="192"/>
    </location>
</feature>
<protein>
    <submittedName>
        <fullName evidence="3">Uncharacterized protein</fullName>
    </submittedName>
</protein>
<feature type="transmembrane region" description="Helical" evidence="2">
    <location>
        <begin position="32"/>
        <end position="53"/>
    </location>
</feature>
<dbReference type="AlphaFoldDB" id="A0A5M3XFU0"/>
<dbReference type="RefSeq" id="WP_155342991.1">
    <property type="nucleotide sequence ID" value="NZ_BAAAHM010000011.1"/>
</dbReference>
<evidence type="ECO:0000256" key="2">
    <source>
        <dbReference type="SAM" id="Phobius"/>
    </source>
</evidence>
<keyword evidence="2" id="KW-0472">Membrane</keyword>
<reference evidence="3 4" key="1">
    <citation type="submission" date="2019-10" db="EMBL/GenBank/DDBJ databases">
        <title>Whole genome shotgun sequence of Acrocarpospora pleiomorpha NBRC 16267.</title>
        <authorList>
            <person name="Ichikawa N."/>
            <person name="Kimura A."/>
            <person name="Kitahashi Y."/>
            <person name="Komaki H."/>
            <person name="Oguchi A."/>
        </authorList>
    </citation>
    <scope>NUCLEOTIDE SEQUENCE [LARGE SCALE GENOMIC DNA]</scope>
    <source>
        <strain evidence="3 4">NBRC 16267</strain>
    </source>
</reference>
<feature type="region of interest" description="Disordered" evidence="1">
    <location>
        <begin position="162"/>
        <end position="192"/>
    </location>
</feature>
<dbReference type="EMBL" id="BLAF01000005">
    <property type="protein sequence ID" value="GES17823.1"/>
    <property type="molecule type" value="Genomic_DNA"/>
</dbReference>
<organism evidence="3 4">
    <name type="scientific">Acrocarpospora pleiomorpha</name>
    <dbReference type="NCBI Taxonomy" id="90975"/>
    <lineage>
        <taxon>Bacteria</taxon>
        <taxon>Bacillati</taxon>
        <taxon>Actinomycetota</taxon>
        <taxon>Actinomycetes</taxon>
        <taxon>Streptosporangiales</taxon>
        <taxon>Streptosporangiaceae</taxon>
        <taxon>Acrocarpospora</taxon>
    </lineage>
</organism>
<evidence type="ECO:0000313" key="4">
    <source>
        <dbReference type="Proteomes" id="UP000377595"/>
    </source>
</evidence>
<name>A0A5M3XFU0_9ACTN</name>
<gene>
    <name evidence="3" type="ORF">Aple_007180</name>
</gene>
<evidence type="ECO:0000256" key="1">
    <source>
        <dbReference type="SAM" id="MobiDB-lite"/>
    </source>
</evidence>
<dbReference type="OrthoDB" id="3421991at2"/>
<evidence type="ECO:0000313" key="3">
    <source>
        <dbReference type="EMBL" id="GES17823.1"/>
    </source>
</evidence>
<sequence length="302" mass="31958">MTPRKRRPAVRQDRWSDSRLAELGLTPLQQKILLGLGGVAALLVIGLLLTLVVQGVNGTAAGPSQLSAGSSIGQARPSEYRSWPSLKQFAPIADRNADAKPLTAEEVFATRTLKSGKQTLKLAQRQLDNSCASVLWGDELREQVAAAGCTQAVRGLYTTTVTTSAKPSANPTGTPTSTTTEPTETTGSPGATTRTTYIAQYTLLNLRDAEAANTLVTTLEALHRGGWTLPLKPDQAPFQGYSEASGHAMGHYVGLVWVARSDGADPEPTDDFVTLSLTLREAEKAIYRRVVTATGGTPSAGS</sequence>
<keyword evidence="2" id="KW-1133">Transmembrane helix</keyword>
<keyword evidence="4" id="KW-1185">Reference proteome</keyword>
<comment type="caution">
    <text evidence="3">The sequence shown here is derived from an EMBL/GenBank/DDBJ whole genome shotgun (WGS) entry which is preliminary data.</text>
</comment>